<organism evidence="9 10">
    <name type="scientific">Sporormia fimetaria CBS 119925</name>
    <dbReference type="NCBI Taxonomy" id="1340428"/>
    <lineage>
        <taxon>Eukaryota</taxon>
        <taxon>Fungi</taxon>
        <taxon>Dikarya</taxon>
        <taxon>Ascomycota</taxon>
        <taxon>Pezizomycotina</taxon>
        <taxon>Dothideomycetes</taxon>
        <taxon>Pleosporomycetidae</taxon>
        <taxon>Pleosporales</taxon>
        <taxon>Sporormiaceae</taxon>
        <taxon>Sporormia</taxon>
    </lineage>
</organism>
<feature type="region of interest" description="Disordered" evidence="5">
    <location>
        <begin position="348"/>
        <end position="370"/>
    </location>
</feature>
<dbReference type="PROSITE" id="PS50002">
    <property type="entry name" value="SH3"/>
    <property type="match status" value="1"/>
</dbReference>
<dbReference type="Pfam" id="PF00618">
    <property type="entry name" value="RasGEF_N"/>
    <property type="match status" value="1"/>
</dbReference>
<name>A0A6A6V593_9PLEO</name>
<evidence type="ECO:0000256" key="1">
    <source>
        <dbReference type="ARBA" id="ARBA00022443"/>
    </source>
</evidence>
<dbReference type="GO" id="GO:0007265">
    <property type="term" value="P:Ras protein signal transduction"/>
    <property type="evidence" value="ECO:0007669"/>
    <property type="project" value="TreeGrafter"/>
</dbReference>
<evidence type="ECO:0000259" key="6">
    <source>
        <dbReference type="PROSITE" id="PS50002"/>
    </source>
</evidence>
<reference evidence="9" key="1">
    <citation type="journal article" date="2020" name="Stud. Mycol.">
        <title>101 Dothideomycetes genomes: a test case for predicting lifestyles and emergence of pathogens.</title>
        <authorList>
            <person name="Haridas S."/>
            <person name="Albert R."/>
            <person name="Binder M."/>
            <person name="Bloem J."/>
            <person name="Labutti K."/>
            <person name="Salamov A."/>
            <person name="Andreopoulos B."/>
            <person name="Baker S."/>
            <person name="Barry K."/>
            <person name="Bills G."/>
            <person name="Bluhm B."/>
            <person name="Cannon C."/>
            <person name="Castanera R."/>
            <person name="Culley D."/>
            <person name="Daum C."/>
            <person name="Ezra D."/>
            <person name="Gonzalez J."/>
            <person name="Henrissat B."/>
            <person name="Kuo A."/>
            <person name="Liang C."/>
            <person name="Lipzen A."/>
            <person name="Lutzoni F."/>
            <person name="Magnuson J."/>
            <person name="Mondo S."/>
            <person name="Nolan M."/>
            <person name="Ohm R."/>
            <person name="Pangilinan J."/>
            <person name="Park H.-J."/>
            <person name="Ramirez L."/>
            <person name="Alfaro M."/>
            <person name="Sun H."/>
            <person name="Tritt A."/>
            <person name="Yoshinaga Y."/>
            <person name="Zwiers L.-H."/>
            <person name="Turgeon B."/>
            <person name="Goodwin S."/>
            <person name="Spatafora J."/>
            <person name="Crous P."/>
            <person name="Grigoriev I."/>
        </authorList>
    </citation>
    <scope>NUCLEOTIDE SEQUENCE</scope>
    <source>
        <strain evidence="9">CBS 119925</strain>
    </source>
</reference>
<feature type="compositionally biased region" description="Basic residues" evidence="5">
    <location>
        <begin position="27"/>
        <end position="37"/>
    </location>
</feature>
<proteinExistence type="predicted"/>
<evidence type="ECO:0000256" key="5">
    <source>
        <dbReference type="SAM" id="MobiDB-lite"/>
    </source>
</evidence>
<dbReference type="InterPro" id="IPR036028">
    <property type="entry name" value="SH3-like_dom_sf"/>
</dbReference>
<dbReference type="InterPro" id="IPR019804">
    <property type="entry name" value="Ras_G-nucl-exch_fac_CS"/>
</dbReference>
<keyword evidence="2 3" id="KW-0344">Guanine-nucleotide releasing factor</keyword>
<dbReference type="CDD" id="cd00155">
    <property type="entry name" value="RasGEF"/>
    <property type="match status" value="1"/>
</dbReference>
<dbReference type="SMART" id="SM00229">
    <property type="entry name" value="RasGEFN"/>
    <property type="match status" value="1"/>
</dbReference>
<dbReference type="CDD" id="cd06224">
    <property type="entry name" value="REM"/>
    <property type="match status" value="1"/>
</dbReference>
<gene>
    <name evidence="9" type="ORF">M011DRAFT_495493</name>
</gene>
<dbReference type="InterPro" id="IPR023578">
    <property type="entry name" value="Ras_GEF_dom_sf"/>
</dbReference>
<sequence length="1187" mass="130411">MDDFVLETNEGNKHASALVAPLNIQKSPKKSRGKAQHTRQASSRGSLSSRSHSHSQSQPSPPLTPRTSLHSLPEPPPVHAIFHNYLRAFCQFHPTSTVSSQTEESSITVPINRGDLILVHSVHSTGWADGTVLTSGQRGWLPTNYCEPYEHHTIQNLLDALALLFDLIKDAEDGDLAVFTRQDYVRAMIAGVRYFLEQTHCLTRDSSLILRHVGLRRMRKGLLGDLSSLVKTSKKLQEQLQSGSFSLPIFEQSDELVLKAYKLVTRAVRFLDIWAEDSLSQSYQPHEVNSRPPTPPSESLDTAVRFAAPASLRASVAQASVVATQETPDSPSRLPRSLTRLSVAFSTPSESDALQSPTFPPQAPGQAKRTSVAHRLSYTGKAQGLRKQNLASERLRAAQDDFVGYLGSFIGLHLHSRSSEELVNTTRQSVIACHQLLAVVEEVWERDSRRSEPLDQARQNMQARLTEVVQATKELFRTSDPTVGENMVMEDSGRQLVAAATSCVRSAGECVTQACSVIERIGDFEFEHVGLGISDSIFEQFDHITHKFAESSSPSRLSEKDKPLPAPPESARQLAAVLSGSKPLPEVPIASPLHTITLAIPKTPSAVSLRLSGSSNPATDCSSPALPAPGASDVSQSPASAIQRFFSKTPVDSVHASPCDTGSFMSYDSTRATTPETTPAKYQSPQALTGSFGSASELGSLISEDVASVEGHLMRRTYVNELTFKEDGQIMGGSLPALVEQLTTHEVTPDLTFVTAFYLTFRLFTTPVELAQCLISRFDYVGDHPTVAPTVRLRVYNSFKAWLETHWLAESDSPALGIILAFATGKLRAALPAAGKRLAELTSRVAEVRGGAPVLRTSSALTLVDDDVPIPQVTKSQLNLLKNVIQGKNHCTILDFEPLELARQLTIIESNLFCAMRAEELLGLEWTKKNSTKAIHVRAMSTLSTDLANLVADTILSLEDAKKRAATIKHWVKVAQKCLDLGNYDSLMAITCSINSSVVSRLKKTWDIVSNKTKGRLEELKLVTEVSRNYAVLRQRLNNHAAPCIPFVGMYLTDLTFVDAGNASVRQLRGTEGPEVINFDKYMKTAKIIGQLQSFQQPYCLVVVPEMQEWLETQIARVHKSDEANIQSFHRRSVWLEPREQAQAAKSSPATENGAHGGLLSTNRNGSKERFDFLNFTFVPLHMNKER</sequence>
<dbReference type="InterPro" id="IPR000651">
    <property type="entry name" value="Ras-like_Gua-exchang_fac_N"/>
</dbReference>
<dbReference type="GO" id="GO:0005886">
    <property type="term" value="C:plasma membrane"/>
    <property type="evidence" value="ECO:0007669"/>
    <property type="project" value="TreeGrafter"/>
</dbReference>
<dbReference type="Gene3D" id="2.30.30.40">
    <property type="entry name" value="SH3 Domains"/>
    <property type="match status" value="1"/>
</dbReference>
<feature type="domain" description="N-terminal Ras-GEF" evidence="8">
    <location>
        <begin position="726"/>
        <end position="846"/>
    </location>
</feature>
<dbReference type="Pfam" id="PF00617">
    <property type="entry name" value="RasGEF"/>
    <property type="match status" value="1"/>
</dbReference>
<dbReference type="PANTHER" id="PTHR23113">
    <property type="entry name" value="GUANINE NUCLEOTIDE EXCHANGE FACTOR"/>
    <property type="match status" value="1"/>
</dbReference>
<dbReference type="EMBL" id="MU006581">
    <property type="protein sequence ID" value="KAF2745655.1"/>
    <property type="molecule type" value="Genomic_DNA"/>
</dbReference>
<dbReference type="InterPro" id="IPR001895">
    <property type="entry name" value="RASGEF_cat_dom"/>
</dbReference>
<feature type="compositionally biased region" description="Polar residues" evidence="5">
    <location>
        <begin position="611"/>
        <end position="622"/>
    </location>
</feature>
<dbReference type="InterPro" id="IPR036964">
    <property type="entry name" value="RASGEF_cat_dom_sf"/>
</dbReference>
<dbReference type="Gene3D" id="1.20.870.10">
    <property type="entry name" value="Son of sevenless (SoS) protein Chain: S domain 1"/>
    <property type="match status" value="1"/>
</dbReference>
<evidence type="ECO:0000259" key="7">
    <source>
        <dbReference type="PROSITE" id="PS50009"/>
    </source>
</evidence>
<dbReference type="Gene3D" id="1.10.840.10">
    <property type="entry name" value="Ras guanine-nucleotide exchange factors catalytic domain"/>
    <property type="match status" value="1"/>
</dbReference>
<feature type="compositionally biased region" description="Polar residues" evidence="5">
    <location>
        <begin position="348"/>
        <end position="357"/>
    </location>
</feature>
<accession>A0A6A6V593</accession>
<feature type="compositionally biased region" description="Low complexity" evidence="5">
    <location>
        <begin position="38"/>
        <end position="58"/>
    </location>
</feature>
<protein>
    <submittedName>
        <fullName evidence="9">Ras GEF</fullName>
    </submittedName>
</protein>
<feature type="domain" description="SH3" evidence="6">
    <location>
        <begin position="81"/>
        <end position="151"/>
    </location>
</feature>
<evidence type="ECO:0000313" key="9">
    <source>
        <dbReference type="EMBL" id="KAF2745655.1"/>
    </source>
</evidence>
<dbReference type="SUPFAM" id="SSF48366">
    <property type="entry name" value="Ras GEF"/>
    <property type="match status" value="1"/>
</dbReference>
<feature type="domain" description="Ras-GEF" evidence="7">
    <location>
        <begin position="897"/>
        <end position="1139"/>
    </location>
</feature>
<dbReference type="PROSITE" id="PS50212">
    <property type="entry name" value="RASGEF_NTER"/>
    <property type="match status" value="1"/>
</dbReference>
<dbReference type="SUPFAM" id="SSF50044">
    <property type="entry name" value="SH3-domain"/>
    <property type="match status" value="1"/>
</dbReference>
<evidence type="ECO:0000259" key="8">
    <source>
        <dbReference type="PROSITE" id="PS50212"/>
    </source>
</evidence>
<feature type="region of interest" description="Disordered" evidence="5">
    <location>
        <begin position="611"/>
        <end position="635"/>
    </location>
</feature>
<dbReference type="PROSITE" id="PS00720">
    <property type="entry name" value="RASGEF"/>
    <property type="match status" value="1"/>
</dbReference>
<keyword evidence="10" id="KW-1185">Reference proteome</keyword>
<dbReference type="InterPro" id="IPR008937">
    <property type="entry name" value="Ras-like_GEF"/>
</dbReference>
<evidence type="ECO:0000256" key="3">
    <source>
        <dbReference type="PROSITE-ProRule" id="PRU00168"/>
    </source>
</evidence>
<dbReference type="GO" id="GO:0005085">
    <property type="term" value="F:guanyl-nucleotide exchange factor activity"/>
    <property type="evidence" value="ECO:0007669"/>
    <property type="project" value="UniProtKB-KW"/>
</dbReference>
<dbReference type="Proteomes" id="UP000799440">
    <property type="component" value="Unassembled WGS sequence"/>
</dbReference>
<feature type="region of interest" description="Disordered" evidence="5">
    <location>
        <begin position="1140"/>
        <end position="1163"/>
    </location>
</feature>
<dbReference type="InterPro" id="IPR001452">
    <property type="entry name" value="SH3_domain"/>
</dbReference>
<dbReference type="SMART" id="SM00326">
    <property type="entry name" value="SH3"/>
    <property type="match status" value="1"/>
</dbReference>
<dbReference type="PROSITE" id="PS50009">
    <property type="entry name" value="RASGEF_CAT"/>
    <property type="match status" value="1"/>
</dbReference>
<dbReference type="SMART" id="SM00147">
    <property type="entry name" value="RasGEF"/>
    <property type="match status" value="1"/>
</dbReference>
<dbReference type="OrthoDB" id="546434at2759"/>
<dbReference type="PANTHER" id="PTHR23113:SF354">
    <property type="entry name" value="BUD SITE SELECTION PROTEIN 5"/>
    <property type="match status" value="1"/>
</dbReference>
<feature type="region of interest" description="Disordered" evidence="5">
    <location>
        <begin position="549"/>
        <end position="570"/>
    </location>
</feature>
<dbReference type="AlphaFoldDB" id="A0A6A6V593"/>
<keyword evidence="1 4" id="KW-0728">SH3 domain</keyword>
<evidence type="ECO:0000256" key="2">
    <source>
        <dbReference type="ARBA" id="ARBA00022658"/>
    </source>
</evidence>
<feature type="region of interest" description="Disordered" evidence="5">
    <location>
        <begin position="1"/>
        <end position="74"/>
    </location>
</feature>
<evidence type="ECO:0000313" key="10">
    <source>
        <dbReference type="Proteomes" id="UP000799440"/>
    </source>
</evidence>
<evidence type="ECO:0000256" key="4">
    <source>
        <dbReference type="PROSITE-ProRule" id="PRU00192"/>
    </source>
</evidence>